<dbReference type="InterPro" id="IPR029062">
    <property type="entry name" value="Class_I_gatase-like"/>
</dbReference>
<dbReference type="PANTHER" id="PTHR42695">
    <property type="entry name" value="GLUTAMINE AMIDOTRANSFERASE YLR126C-RELATED"/>
    <property type="match status" value="1"/>
</dbReference>
<dbReference type="OrthoDB" id="5196541at2"/>
<dbReference type="AlphaFoldDB" id="A0A1I2SWX2"/>
<organism evidence="2 3">
    <name type="scientific">Corynebacterium spheniscorum</name>
    <dbReference type="NCBI Taxonomy" id="185761"/>
    <lineage>
        <taxon>Bacteria</taxon>
        <taxon>Bacillati</taxon>
        <taxon>Actinomycetota</taxon>
        <taxon>Actinomycetes</taxon>
        <taxon>Mycobacteriales</taxon>
        <taxon>Corynebacteriaceae</taxon>
        <taxon>Corynebacterium</taxon>
    </lineage>
</organism>
<dbReference type="Pfam" id="PF00117">
    <property type="entry name" value="GATase"/>
    <property type="match status" value="1"/>
</dbReference>
<dbReference type="EMBL" id="FOPJ01000006">
    <property type="protein sequence ID" value="SFG57212.1"/>
    <property type="molecule type" value="Genomic_DNA"/>
</dbReference>
<dbReference type="PANTHER" id="PTHR42695:SF5">
    <property type="entry name" value="GLUTAMINE AMIDOTRANSFERASE YLR126C-RELATED"/>
    <property type="match status" value="1"/>
</dbReference>
<gene>
    <name evidence="2" type="ORF">SAMN05660282_01289</name>
</gene>
<feature type="domain" description="Glutamine amidotransferase" evidence="1">
    <location>
        <begin position="78"/>
        <end position="186"/>
    </location>
</feature>
<dbReference type="CDD" id="cd01741">
    <property type="entry name" value="GATase1_1"/>
    <property type="match status" value="1"/>
</dbReference>
<dbReference type="Proteomes" id="UP000199065">
    <property type="component" value="Unassembled WGS sequence"/>
</dbReference>
<evidence type="ECO:0000313" key="2">
    <source>
        <dbReference type="EMBL" id="SFG57212.1"/>
    </source>
</evidence>
<dbReference type="InterPro" id="IPR044992">
    <property type="entry name" value="ChyE-like"/>
</dbReference>
<name>A0A1I2SWX2_9CORY</name>
<evidence type="ECO:0000259" key="1">
    <source>
        <dbReference type="Pfam" id="PF00117"/>
    </source>
</evidence>
<dbReference type="NCBIfam" id="NF005743">
    <property type="entry name" value="PRK07567.1"/>
    <property type="match status" value="1"/>
</dbReference>
<protein>
    <submittedName>
        <fullName evidence="2">GMP synthase (Glutamine-hydrolysing)</fullName>
    </submittedName>
</protein>
<dbReference type="RefSeq" id="WP_092285595.1">
    <property type="nucleotide sequence ID" value="NZ_FOPJ01000006.1"/>
</dbReference>
<dbReference type="SUPFAM" id="SSF52317">
    <property type="entry name" value="Class I glutamine amidotransferase-like"/>
    <property type="match status" value="1"/>
</dbReference>
<sequence length="237" mass="25949">MGSFLLVSARQGDQVLANEYQDFLSTTGLREEELTHRVLDSVDASIGEIEGFDGIFSGGSSLNVTNENYDEWQHHVHAELKKLIDSPIPTLFVCFGNTLVAELDGGVVGNTHPEEAGTTVVELTPAGSEDPLTRGLPPRFEALTGHKENVVKVNPRGVVLATGPTCPVQMVRATDSTWAVQFHTDLTAEGLATRMGFYRGHGYFSDEDYEDIVSRARAIDTSSANQIMRNFVNYCLR</sequence>
<dbReference type="Gene3D" id="3.40.50.880">
    <property type="match status" value="1"/>
</dbReference>
<proteinExistence type="predicted"/>
<evidence type="ECO:0000313" key="3">
    <source>
        <dbReference type="Proteomes" id="UP000199065"/>
    </source>
</evidence>
<dbReference type="GO" id="GO:0005829">
    <property type="term" value="C:cytosol"/>
    <property type="evidence" value="ECO:0007669"/>
    <property type="project" value="TreeGrafter"/>
</dbReference>
<reference evidence="2 3" key="1">
    <citation type="submission" date="2016-10" db="EMBL/GenBank/DDBJ databases">
        <authorList>
            <person name="de Groot N.N."/>
        </authorList>
    </citation>
    <scope>NUCLEOTIDE SEQUENCE [LARGE SCALE GENOMIC DNA]</scope>
    <source>
        <strain>J11</strain>
        <strain evidence="3">PG 39</strain>
    </source>
</reference>
<accession>A0A1I2SWX2</accession>
<dbReference type="InterPro" id="IPR017926">
    <property type="entry name" value="GATASE"/>
</dbReference>
<keyword evidence="3" id="KW-1185">Reference proteome</keyword>
<dbReference type="STRING" id="185761.SAMN05660282_01289"/>